<dbReference type="VEuPathDB" id="FungiDB:HMPREF1544_12358"/>
<dbReference type="InParanoid" id="S2IUJ7"/>
<dbReference type="AlphaFoldDB" id="S2IUJ7"/>
<keyword evidence="3" id="KW-1185">Reference proteome</keyword>
<name>S2IUJ7_MUCC1</name>
<reference evidence="3" key="1">
    <citation type="submission" date="2013-05" db="EMBL/GenBank/DDBJ databases">
        <title>The Genome sequence of Mucor circinelloides f. circinelloides 1006PhL.</title>
        <authorList>
            <consortium name="The Broad Institute Genomics Platform"/>
            <person name="Cuomo C."/>
            <person name="Earl A."/>
            <person name="Findley K."/>
            <person name="Lee S.C."/>
            <person name="Walker B."/>
            <person name="Young S."/>
            <person name="Zeng Q."/>
            <person name="Gargeya S."/>
            <person name="Fitzgerald M."/>
            <person name="Haas B."/>
            <person name="Abouelleil A."/>
            <person name="Allen A.W."/>
            <person name="Alvarado L."/>
            <person name="Arachchi H.M."/>
            <person name="Berlin A.M."/>
            <person name="Chapman S.B."/>
            <person name="Gainer-Dewar J."/>
            <person name="Goldberg J."/>
            <person name="Griggs A."/>
            <person name="Gujja S."/>
            <person name="Hansen M."/>
            <person name="Howarth C."/>
            <person name="Imamovic A."/>
            <person name="Ireland A."/>
            <person name="Larimer J."/>
            <person name="McCowan C."/>
            <person name="Murphy C."/>
            <person name="Pearson M."/>
            <person name="Poon T.W."/>
            <person name="Priest M."/>
            <person name="Roberts A."/>
            <person name="Saif S."/>
            <person name="Shea T."/>
            <person name="Sisk P."/>
            <person name="Sykes S."/>
            <person name="Wortman J."/>
            <person name="Nusbaum C."/>
            <person name="Birren B."/>
        </authorList>
    </citation>
    <scope>NUCLEOTIDE SEQUENCE [LARGE SCALE GENOMIC DNA]</scope>
    <source>
        <strain evidence="3">1006PhL</strain>
    </source>
</reference>
<feature type="compositionally biased region" description="Polar residues" evidence="1">
    <location>
        <begin position="69"/>
        <end position="80"/>
    </location>
</feature>
<protein>
    <submittedName>
        <fullName evidence="2">Uncharacterized protein</fullName>
    </submittedName>
</protein>
<evidence type="ECO:0000313" key="2">
    <source>
        <dbReference type="EMBL" id="EPB80949.1"/>
    </source>
</evidence>
<gene>
    <name evidence="2" type="ORF">HMPREF1544_12358</name>
</gene>
<feature type="compositionally biased region" description="Low complexity" evidence="1">
    <location>
        <begin position="54"/>
        <end position="66"/>
    </location>
</feature>
<proteinExistence type="predicted"/>
<organism evidence="2 3">
    <name type="scientific">Mucor circinelloides f. circinelloides (strain 1006PhL)</name>
    <name type="common">Mucormycosis agent</name>
    <name type="synonym">Calyptromyces circinelloides</name>
    <dbReference type="NCBI Taxonomy" id="1220926"/>
    <lineage>
        <taxon>Eukaryota</taxon>
        <taxon>Fungi</taxon>
        <taxon>Fungi incertae sedis</taxon>
        <taxon>Mucoromycota</taxon>
        <taxon>Mucoromycotina</taxon>
        <taxon>Mucoromycetes</taxon>
        <taxon>Mucorales</taxon>
        <taxon>Mucorineae</taxon>
        <taxon>Mucoraceae</taxon>
        <taxon>Mucor</taxon>
    </lineage>
</organism>
<dbReference type="EMBL" id="KE124282">
    <property type="protein sequence ID" value="EPB80949.1"/>
    <property type="molecule type" value="Genomic_DNA"/>
</dbReference>
<accession>S2IUJ7</accession>
<dbReference type="Proteomes" id="UP000014254">
    <property type="component" value="Unassembled WGS sequence"/>
</dbReference>
<evidence type="ECO:0000256" key="1">
    <source>
        <dbReference type="SAM" id="MobiDB-lite"/>
    </source>
</evidence>
<feature type="non-terminal residue" evidence="2">
    <location>
        <position position="1"/>
    </location>
</feature>
<evidence type="ECO:0000313" key="3">
    <source>
        <dbReference type="Proteomes" id="UP000014254"/>
    </source>
</evidence>
<dbReference type="OrthoDB" id="2284828at2759"/>
<feature type="region of interest" description="Disordered" evidence="1">
    <location>
        <begin position="54"/>
        <end position="82"/>
    </location>
</feature>
<sequence>IRIYNNDKYTYVKATKSRDNIDKHCDCAASIAHCMEIDELKIHYYASHLEILPEQSSSPTTSQEEPAATGQQQSYNSQDQPNKRRLSNILRIIMPIVSAFCSR</sequence>